<evidence type="ECO:0000313" key="2">
    <source>
        <dbReference type="EMBL" id="MBS2212582.1"/>
    </source>
</evidence>
<dbReference type="EMBL" id="JAGUCN010000016">
    <property type="protein sequence ID" value="MBS2212582.1"/>
    <property type="molecule type" value="Genomic_DNA"/>
</dbReference>
<accession>A0ABS5KCN1</accession>
<evidence type="ECO:0000313" key="3">
    <source>
        <dbReference type="Proteomes" id="UP000721861"/>
    </source>
</evidence>
<dbReference type="Proteomes" id="UP000721861">
    <property type="component" value="Unassembled WGS sequence"/>
</dbReference>
<dbReference type="Gene3D" id="2.40.160.20">
    <property type="match status" value="1"/>
</dbReference>
<reference evidence="2 3" key="1">
    <citation type="journal article" date="2014" name="Int. J. Syst. Evol. Microbiol.">
        <title>Carboxylicivirga gen. nov. in the family Marinilabiliaceae with two novel species, Carboxylicivirga mesophila sp. nov. and Carboxylicivirga taeanensis sp. nov., and reclassification of Cytophaga fermentans as Saccharicrinis fermentans gen. nov., comb. nov.</title>
        <authorList>
            <person name="Yang S.H."/>
            <person name="Seo H.S."/>
            <person name="Woo J.H."/>
            <person name="Oh H.M."/>
            <person name="Jang H."/>
            <person name="Lee J.H."/>
            <person name="Kim S.J."/>
            <person name="Kwon K.K."/>
        </authorList>
    </citation>
    <scope>NUCLEOTIDE SEQUENCE [LARGE SCALE GENOMIC DNA]</scope>
    <source>
        <strain evidence="2 3">JCM 18290</strain>
    </source>
</reference>
<organism evidence="2 3">
    <name type="scientific">Carboxylicivirga mesophila</name>
    <dbReference type="NCBI Taxonomy" id="1166478"/>
    <lineage>
        <taxon>Bacteria</taxon>
        <taxon>Pseudomonadati</taxon>
        <taxon>Bacteroidota</taxon>
        <taxon>Bacteroidia</taxon>
        <taxon>Marinilabiliales</taxon>
        <taxon>Marinilabiliaceae</taxon>
        <taxon>Carboxylicivirga</taxon>
    </lineage>
</organism>
<feature type="signal peptide" evidence="1">
    <location>
        <begin position="1"/>
        <end position="24"/>
    </location>
</feature>
<proteinExistence type="predicted"/>
<evidence type="ECO:0000256" key="1">
    <source>
        <dbReference type="SAM" id="SignalP"/>
    </source>
</evidence>
<dbReference type="RefSeq" id="WP_212229315.1">
    <property type="nucleotide sequence ID" value="NZ_JAGUCN010000016.1"/>
</dbReference>
<sequence>MRIINLKAMMLLATVMLLPAGAFAQNPTSSRGTVQQTYKVEEPVKRTTAAGPRFELTPISGYSLNGHVNLYRAKFKMDNAAHYGGILSVEVMPGLMGEFSYTRSKTTARYDDFVAGDRTNYDMAIDYFQLGALKALKQGPVVPFGMASLGVTWFNMQTHGVSDHVSFSAALGGGVKFFFSDRVGIRLQGRLLLPMYFSGGGLFLGIGSGGPSTGVGISTGVLTVQGDFSGGLIVRF</sequence>
<dbReference type="SUPFAM" id="SSF56925">
    <property type="entry name" value="OMPA-like"/>
    <property type="match status" value="1"/>
</dbReference>
<feature type="chain" id="PRO_5046898046" description="Outer membrane protein beta-barrel domain-containing protein" evidence="1">
    <location>
        <begin position="25"/>
        <end position="236"/>
    </location>
</feature>
<name>A0ABS5KCN1_9BACT</name>
<keyword evidence="3" id="KW-1185">Reference proteome</keyword>
<gene>
    <name evidence="2" type="ORF">KEM09_14285</name>
</gene>
<protein>
    <recommendedName>
        <fullName evidence="4">Outer membrane protein beta-barrel domain-containing protein</fullName>
    </recommendedName>
</protein>
<evidence type="ECO:0008006" key="4">
    <source>
        <dbReference type="Google" id="ProtNLM"/>
    </source>
</evidence>
<dbReference type="InterPro" id="IPR011250">
    <property type="entry name" value="OMP/PagP_B-barrel"/>
</dbReference>
<keyword evidence="1" id="KW-0732">Signal</keyword>
<comment type="caution">
    <text evidence="2">The sequence shown here is derived from an EMBL/GenBank/DDBJ whole genome shotgun (WGS) entry which is preliminary data.</text>
</comment>